<dbReference type="PRINTS" id="PR00420">
    <property type="entry name" value="RNGMNOXGNASE"/>
</dbReference>
<dbReference type="Gene3D" id="1.10.8.260">
    <property type="entry name" value="HI0933 insert domain-like"/>
    <property type="match status" value="1"/>
</dbReference>
<proteinExistence type="predicted"/>
<dbReference type="Proteomes" id="UP000237883">
    <property type="component" value="Chromosome"/>
</dbReference>
<dbReference type="SUPFAM" id="SSF160996">
    <property type="entry name" value="HI0933 insert domain-like"/>
    <property type="match status" value="1"/>
</dbReference>
<dbReference type="GeneID" id="78390629"/>
<evidence type="ECO:0000313" key="2">
    <source>
        <dbReference type="EMBL" id="AVM48911.1"/>
    </source>
</evidence>
<dbReference type="AlphaFoldDB" id="A0A2S0L6J3"/>
<dbReference type="InterPro" id="IPR036188">
    <property type="entry name" value="FAD/NAD-bd_sf"/>
</dbReference>
<dbReference type="SUPFAM" id="SSF51905">
    <property type="entry name" value="FAD/NAD(P)-binding domain"/>
    <property type="match status" value="1"/>
</dbReference>
<dbReference type="Gene3D" id="2.40.30.10">
    <property type="entry name" value="Translation factors"/>
    <property type="match status" value="1"/>
</dbReference>
<name>A0A2S0L6J3_9FIRM</name>
<dbReference type="OrthoDB" id="9773233at2"/>
<keyword evidence="3" id="KW-1185">Reference proteome</keyword>
<dbReference type="PANTHER" id="PTHR42887:SF2">
    <property type="entry name" value="OS12G0638800 PROTEIN"/>
    <property type="match status" value="1"/>
</dbReference>
<reference evidence="3" key="1">
    <citation type="submission" date="2018-02" db="EMBL/GenBank/DDBJ databases">
        <authorList>
            <person name="Holder M.E."/>
            <person name="Ajami N.J."/>
            <person name="Petrosino J.F."/>
        </authorList>
    </citation>
    <scope>NUCLEOTIDE SEQUENCE [LARGE SCALE GENOMIC DNA]</scope>
    <source>
        <strain evidence="3">CCUG 47132</strain>
    </source>
</reference>
<dbReference type="InterPro" id="IPR057661">
    <property type="entry name" value="RsdA/BaiN/AoA(So)_Rossmann"/>
</dbReference>
<accession>A0A2S0L6J3</accession>
<dbReference type="NCBIfam" id="TIGR00275">
    <property type="entry name" value="aminoacetone oxidase family FAD-binding enzyme"/>
    <property type="match status" value="1"/>
</dbReference>
<organism evidence="2 3">
    <name type="scientific">Mogibacterium diversum</name>
    <dbReference type="NCBI Taxonomy" id="114527"/>
    <lineage>
        <taxon>Bacteria</taxon>
        <taxon>Bacillati</taxon>
        <taxon>Bacillota</taxon>
        <taxon>Clostridia</taxon>
        <taxon>Peptostreptococcales</taxon>
        <taxon>Anaerovoracaceae</taxon>
        <taxon>Mogibacterium</taxon>
    </lineage>
</organism>
<evidence type="ECO:0000313" key="3">
    <source>
        <dbReference type="Proteomes" id="UP000237883"/>
    </source>
</evidence>
<sequence>MKQSTRLKNIDRTNHHDISARGKSVRSFTPAAASTSSVISTDVIIVGAGASGLMCAANLKTGGLILESSSRVGTKLLMSGHGHCNITHAGSIKNFPSCYGDAGKTIRKILYKYSNTDLVSFLDSRGIKTVTQADGRVFPESMKAQDVRDAFLSASSQNGFKVITNRKVVEIGFSDEGQINKESSESDIRQYIVTAEAPDGQRFCYEAKHLVIATGGKSYPRSGSDGFMFDVVNEGLGLEHTELKPSLAPLEIKGYPYGELSGISFDKAEVSIYPNAGRRLVLLNGSLLLAHDNFTGPAILNSSKYAEPGCWLQINYVGMSRDEVLARLISATGTEFKSSHGRCSGARIAQSGELGAIIAKEFALPRRFANEVAKRSACSAKKAAVLLTEDRFEIESRGDFSKAIVTAGGLRLDQFDCKSMQLKSAQNAYCIGEMLDVDGITGGYNLQFAWSSARAAAASIEANINNSSPICAED</sequence>
<dbReference type="PANTHER" id="PTHR42887">
    <property type="entry name" value="OS12G0638800 PROTEIN"/>
    <property type="match status" value="1"/>
</dbReference>
<dbReference type="KEGG" id="mdv:C5Q96_00005"/>
<dbReference type="RefSeq" id="WP_106057965.1">
    <property type="nucleotide sequence ID" value="NZ_CP027228.1"/>
</dbReference>
<gene>
    <name evidence="2" type="ORF">C5Q96_00005</name>
</gene>
<feature type="domain" description="RsdA/BaiN/AoA(So)-like Rossmann fold-like" evidence="1">
    <location>
        <begin position="42"/>
        <end position="458"/>
    </location>
</feature>
<protein>
    <recommendedName>
        <fullName evidence="1">RsdA/BaiN/AoA(So)-like Rossmann fold-like domain-containing protein</fullName>
    </recommendedName>
</protein>
<dbReference type="EMBL" id="CP027228">
    <property type="protein sequence ID" value="AVM48911.1"/>
    <property type="molecule type" value="Genomic_DNA"/>
</dbReference>
<dbReference type="InterPro" id="IPR023166">
    <property type="entry name" value="BaiN-like_dom_sf"/>
</dbReference>
<dbReference type="Gene3D" id="3.50.50.60">
    <property type="entry name" value="FAD/NAD(P)-binding domain"/>
    <property type="match status" value="1"/>
</dbReference>
<dbReference type="Pfam" id="PF03486">
    <property type="entry name" value="HI0933_like"/>
    <property type="match status" value="1"/>
</dbReference>
<evidence type="ECO:0000259" key="1">
    <source>
        <dbReference type="Pfam" id="PF03486"/>
    </source>
</evidence>
<dbReference type="InterPro" id="IPR004792">
    <property type="entry name" value="BaiN-like"/>
</dbReference>